<dbReference type="SUPFAM" id="SSF53686">
    <property type="entry name" value="Tryptophan synthase beta subunit-like PLP-dependent enzymes"/>
    <property type="match status" value="1"/>
</dbReference>
<dbReference type="PANTHER" id="PTHR10314">
    <property type="entry name" value="CYSTATHIONINE BETA-SYNTHASE"/>
    <property type="match status" value="1"/>
</dbReference>
<dbReference type="InterPro" id="IPR036052">
    <property type="entry name" value="TrpB-like_PALP_sf"/>
</dbReference>
<evidence type="ECO:0000256" key="3">
    <source>
        <dbReference type="ARBA" id="ARBA00022898"/>
    </source>
</evidence>
<dbReference type="Proteomes" id="UP001432027">
    <property type="component" value="Unassembled WGS sequence"/>
</dbReference>
<dbReference type="Pfam" id="PF00291">
    <property type="entry name" value="PALP"/>
    <property type="match status" value="1"/>
</dbReference>
<comment type="cofactor">
    <cofactor evidence="1">
        <name>pyridoxal 5'-phosphate</name>
        <dbReference type="ChEBI" id="CHEBI:597326"/>
    </cofactor>
</comment>
<dbReference type="EMBL" id="BTSX01000004">
    <property type="protein sequence ID" value="GMS93629.1"/>
    <property type="molecule type" value="Genomic_DNA"/>
</dbReference>
<protein>
    <recommendedName>
        <fullName evidence="4">Tryptophan synthase beta chain-like PALP domain-containing protein</fullName>
    </recommendedName>
</protein>
<dbReference type="Gene3D" id="3.40.50.1100">
    <property type="match status" value="2"/>
</dbReference>
<accession>A0AAV5TH47</accession>
<keyword evidence="3" id="KW-0663">Pyridoxal phosphate</keyword>
<evidence type="ECO:0000256" key="2">
    <source>
        <dbReference type="ARBA" id="ARBA00007103"/>
    </source>
</evidence>
<dbReference type="AlphaFoldDB" id="A0AAV5TH47"/>
<evidence type="ECO:0000259" key="4">
    <source>
        <dbReference type="Pfam" id="PF00291"/>
    </source>
</evidence>
<feature type="non-terminal residue" evidence="5">
    <location>
        <position position="102"/>
    </location>
</feature>
<reference evidence="5" key="1">
    <citation type="submission" date="2023-10" db="EMBL/GenBank/DDBJ databases">
        <title>Genome assembly of Pristionchus species.</title>
        <authorList>
            <person name="Yoshida K."/>
            <person name="Sommer R.J."/>
        </authorList>
    </citation>
    <scope>NUCLEOTIDE SEQUENCE</scope>
    <source>
        <strain evidence="5">RS0144</strain>
    </source>
</reference>
<evidence type="ECO:0000256" key="1">
    <source>
        <dbReference type="ARBA" id="ARBA00001933"/>
    </source>
</evidence>
<dbReference type="InterPro" id="IPR001926">
    <property type="entry name" value="TrpB-like_PALP"/>
</dbReference>
<comment type="similarity">
    <text evidence="2">Belongs to the cysteine synthase/cystathionine beta-synthase family.</text>
</comment>
<feature type="non-terminal residue" evidence="5">
    <location>
        <position position="1"/>
    </location>
</feature>
<proteinExistence type="inferred from homology"/>
<sequence>TIIEPTNGNTGIGLAMVSAVKGYKCIIVMPAHNSKEKVLAIESLGASVIRTPDGARSGAPDSHIGVALRLHAEMPHSILLGQYSHIGNPMSHYEQTAEEILD</sequence>
<organism evidence="5 6">
    <name type="scientific">Pristionchus entomophagus</name>
    <dbReference type="NCBI Taxonomy" id="358040"/>
    <lineage>
        <taxon>Eukaryota</taxon>
        <taxon>Metazoa</taxon>
        <taxon>Ecdysozoa</taxon>
        <taxon>Nematoda</taxon>
        <taxon>Chromadorea</taxon>
        <taxon>Rhabditida</taxon>
        <taxon>Rhabditina</taxon>
        <taxon>Diplogasteromorpha</taxon>
        <taxon>Diplogasteroidea</taxon>
        <taxon>Neodiplogasteridae</taxon>
        <taxon>Pristionchus</taxon>
    </lineage>
</organism>
<dbReference type="GO" id="GO:0019344">
    <property type="term" value="P:cysteine biosynthetic process"/>
    <property type="evidence" value="ECO:0007669"/>
    <property type="project" value="UniProtKB-ARBA"/>
</dbReference>
<feature type="domain" description="Tryptophan synthase beta chain-like PALP" evidence="4">
    <location>
        <begin position="1"/>
        <end position="101"/>
    </location>
</feature>
<comment type="caution">
    <text evidence="5">The sequence shown here is derived from an EMBL/GenBank/DDBJ whole genome shotgun (WGS) entry which is preliminary data.</text>
</comment>
<name>A0AAV5TH47_9BILA</name>
<dbReference type="FunFam" id="3.40.50.1100:FF:000003">
    <property type="entry name" value="Cystathionine beta-synthase"/>
    <property type="match status" value="1"/>
</dbReference>
<gene>
    <name evidence="5" type="ORF">PENTCL1PPCAC_15804</name>
</gene>
<dbReference type="InterPro" id="IPR050214">
    <property type="entry name" value="Cys_Synth/Cystath_Beta-Synth"/>
</dbReference>
<keyword evidence="6" id="KW-1185">Reference proteome</keyword>
<evidence type="ECO:0000313" key="6">
    <source>
        <dbReference type="Proteomes" id="UP001432027"/>
    </source>
</evidence>
<evidence type="ECO:0000313" key="5">
    <source>
        <dbReference type="EMBL" id="GMS93629.1"/>
    </source>
</evidence>